<proteinExistence type="inferred from homology"/>
<dbReference type="SUPFAM" id="SSF56300">
    <property type="entry name" value="Metallo-dependent phosphatases"/>
    <property type="match status" value="1"/>
</dbReference>
<evidence type="ECO:0000256" key="2">
    <source>
        <dbReference type="ARBA" id="ARBA00022801"/>
    </source>
</evidence>
<keyword evidence="3" id="KW-0408">Iron</keyword>
<dbReference type="PANTHER" id="PTHR42988:SF2">
    <property type="entry name" value="CYCLIC NUCLEOTIDE PHOSPHODIESTERASE CBUA0032-RELATED"/>
    <property type="match status" value="1"/>
</dbReference>
<dbReference type="Pfam" id="PF00149">
    <property type="entry name" value="Metallophos"/>
    <property type="match status" value="1"/>
</dbReference>
<evidence type="ECO:0000259" key="5">
    <source>
        <dbReference type="Pfam" id="PF00149"/>
    </source>
</evidence>
<gene>
    <name evidence="6" type="ORF">MM415B04029_0010</name>
</gene>
<organism evidence="6">
    <name type="scientific">viral metagenome</name>
    <dbReference type="NCBI Taxonomy" id="1070528"/>
    <lineage>
        <taxon>unclassified sequences</taxon>
        <taxon>metagenomes</taxon>
        <taxon>organismal metagenomes</taxon>
    </lineage>
</organism>
<dbReference type="InterPro" id="IPR004843">
    <property type="entry name" value="Calcineurin-like_PHP"/>
</dbReference>
<dbReference type="PANTHER" id="PTHR42988">
    <property type="entry name" value="PHOSPHOHYDROLASE"/>
    <property type="match status" value="1"/>
</dbReference>
<reference evidence="6" key="1">
    <citation type="submission" date="2020-03" db="EMBL/GenBank/DDBJ databases">
        <title>The deep terrestrial virosphere.</title>
        <authorList>
            <person name="Holmfeldt K."/>
            <person name="Nilsson E."/>
            <person name="Simone D."/>
            <person name="Lopez-Fernandez M."/>
            <person name="Wu X."/>
            <person name="de Brujin I."/>
            <person name="Lundin D."/>
            <person name="Andersson A."/>
            <person name="Bertilsson S."/>
            <person name="Dopson M."/>
        </authorList>
    </citation>
    <scope>NUCLEOTIDE SEQUENCE</scope>
    <source>
        <strain evidence="6">MM415B04029</strain>
    </source>
</reference>
<dbReference type="AlphaFoldDB" id="A0A6M3LGP1"/>
<dbReference type="GO" id="GO:0046872">
    <property type="term" value="F:metal ion binding"/>
    <property type="evidence" value="ECO:0007669"/>
    <property type="project" value="UniProtKB-KW"/>
</dbReference>
<sequence>MEEKDGDKVVLKIIQISDLHITSFRNLLSPMVESINREQVDLVVVTGDITHRSDDKELFKEASDTLNKIRHRVVSIPGDYDSGELWKEYFGDGRMKTFNLNGFCLDFLDTSFMGHRYAVGWGDVLKEEDPEQYEWFREQVKLDKYHIVFSHHPFWTQPTKEGDEYLCDNIRSVYSGHSHEPIKFYFKYDKPRSHFPHGFTCVPMKFHGNACYMVILVKANGEMINFPRVINAKRTAW</sequence>
<evidence type="ECO:0000313" key="6">
    <source>
        <dbReference type="EMBL" id="QJA94020.1"/>
    </source>
</evidence>
<feature type="domain" description="Calcineurin-like phosphoesterase" evidence="5">
    <location>
        <begin position="11"/>
        <end position="181"/>
    </location>
</feature>
<accession>A0A6M3LGP1</accession>
<keyword evidence="2" id="KW-0378">Hydrolase</keyword>
<dbReference type="Gene3D" id="3.60.21.10">
    <property type="match status" value="1"/>
</dbReference>
<evidence type="ECO:0000256" key="4">
    <source>
        <dbReference type="ARBA" id="ARBA00025742"/>
    </source>
</evidence>
<protein>
    <submittedName>
        <fullName evidence="6">Putative calcineurin-like phosphoesterase</fullName>
    </submittedName>
</protein>
<evidence type="ECO:0000256" key="3">
    <source>
        <dbReference type="ARBA" id="ARBA00023004"/>
    </source>
</evidence>
<dbReference type="InterPro" id="IPR029052">
    <property type="entry name" value="Metallo-depent_PP-like"/>
</dbReference>
<dbReference type="GO" id="GO:0016787">
    <property type="term" value="F:hydrolase activity"/>
    <property type="evidence" value="ECO:0007669"/>
    <property type="project" value="UniProtKB-KW"/>
</dbReference>
<dbReference type="InterPro" id="IPR050884">
    <property type="entry name" value="CNP_phosphodiesterase-III"/>
</dbReference>
<keyword evidence="1" id="KW-0479">Metal-binding</keyword>
<evidence type="ECO:0000256" key="1">
    <source>
        <dbReference type="ARBA" id="ARBA00022723"/>
    </source>
</evidence>
<dbReference type="EMBL" id="MT143196">
    <property type="protein sequence ID" value="QJA94020.1"/>
    <property type="molecule type" value="Genomic_DNA"/>
</dbReference>
<name>A0A6M3LGP1_9ZZZZ</name>
<comment type="similarity">
    <text evidence="4">Belongs to the cyclic nucleotide phosphodiesterase class-III family.</text>
</comment>